<dbReference type="KEGG" id="trb:HB776_08480"/>
<evidence type="ECO:0000313" key="2">
    <source>
        <dbReference type="Proteomes" id="UP000515291"/>
    </source>
</evidence>
<dbReference type="EMBL" id="CP050292">
    <property type="protein sequence ID" value="QND71269.1"/>
    <property type="molecule type" value="Genomic_DNA"/>
</dbReference>
<sequence length="171" mass="19148">MQTDGAVKQSIEALTLLLAGSPYEIAARLRGLPVRTRADIAFGRLRRAGIKPERLLAIYLAIVALIEEDPGAVRTKEFRLVQVAKAAHRLASGYHRVWESEDWQGRRSRIELHKFARSSGQILRRIGAMIEERSELAAERHLAGVLAFKRKRYGPHPALPEAKPPCNKLEG</sequence>
<name>A0A7G6TWY7_9BRAD</name>
<dbReference type="AlphaFoldDB" id="A0A7G6TWY7"/>
<protein>
    <submittedName>
        <fullName evidence="1">Uncharacterized protein</fullName>
    </submittedName>
</protein>
<dbReference type="RefSeq" id="WP_184516827.1">
    <property type="nucleotide sequence ID" value="NZ_CP050292.1"/>
</dbReference>
<dbReference type="Proteomes" id="UP000515291">
    <property type="component" value="Chromosome"/>
</dbReference>
<evidence type="ECO:0000313" key="1">
    <source>
        <dbReference type="EMBL" id="QND71269.1"/>
    </source>
</evidence>
<reference evidence="2" key="1">
    <citation type="journal article" date="2020" name="Mol. Plant Microbe">
        <title>Rhizobial microsymbionts of the narrowly endemic Oxytropis species growing in Kamchatka are characterized by significant genetic diversity and possess a set of genes that are associated with T3SS and T6SS secretion systems and can affect the development of symbiosis.</title>
        <authorList>
            <person name="Safronova V."/>
            <person name="Guro P."/>
            <person name="Sazanova A."/>
            <person name="Kuznetsova I."/>
            <person name="Belimov A."/>
            <person name="Yakubov V."/>
            <person name="Chirak E."/>
            <person name="Afonin A."/>
            <person name="Gogolev Y."/>
            <person name="Andronov E."/>
            <person name="Tikhonovich I."/>
        </authorList>
    </citation>
    <scope>NUCLEOTIDE SEQUENCE [LARGE SCALE GENOMIC DNA]</scope>
    <source>
        <strain evidence="2">581</strain>
    </source>
</reference>
<accession>A0A7G6TWY7</accession>
<proteinExistence type="predicted"/>
<organism evidence="1 2">
    <name type="scientific">Tardiphaga robiniae</name>
    <dbReference type="NCBI Taxonomy" id="943830"/>
    <lineage>
        <taxon>Bacteria</taxon>
        <taxon>Pseudomonadati</taxon>
        <taxon>Pseudomonadota</taxon>
        <taxon>Alphaproteobacteria</taxon>
        <taxon>Hyphomicrobiales</taxon>
        <taxon>Nitrobacteraceae</taxon>
        <taxon>Tardiphaga</taxon>
    </lineage>
</organism>
<gene>
    <name evidence="1" type="ORF">HB776_08480</name>
</gene>